<dbReference type="CDD" id="cd06173">
    <property type="entry name" value="MFS_MefA_like"/>
    <property type="match status" value="1"/>
</dbReference>
<feature type="transmembrane region" description="Helical" evidence="7">
    <location>
        <begin position="301"/>
        <end position="322"/>
    </location>
</feature>
<dbReference type="PROSITE" id="PS50850">
    <property type="entry name" value="MFS"/>
    <property type="match status" value="1"/>
</dbReference>
<proteinExistence type="predicted"/>
<evidence type="ECO:0000259" key="8">
    <source>
        <dbReference type="PROSITE" id="PS50850"/>
    </source>
</evidence>
<keyword evidence="4 7" id="KW-0812">Transmembrane</keyword>
<comment type="subcellular location">
    <subcellularLocation>
        <location evidence="1">Cell membrane</location>
        <topology evidence="1">Multi-pass membrane protein</topology>
    </subcellularLocation>
</comment>
<dbReference type="Gene3D" id="1.20.1250.20">
    <property type="entry name" value="MFS general substrate transporter like domains"/>
    <property type="match status" value="1"/>
</dbReference>
<dbReference type="InterPro" id="IPR010290">
    <property type="entry name" value="TM_effector"/>
</dbReference>
<dbReference type="InterPro" id="IPR036259">
    <property type="entry name" value="MFS_trans_sf"/>
</dbReference>
<dbReference type="PANTHER" id="PTHR23513:SF6">
    <property type="entry name" value="MAJOR FACILITATOR SUPERFAMILY ASSOCIATED DOMAIN-CONTAINING PROTEIN"/>
    <property type="match status" value="1"/>
</dbReference>
<evidence type="ECO:0000256" key="7">
    <source>
        <dbReference type="SAM" id="Phobius"/>
    </source>
</evidence>
<keyword evidence="2" id="KW-0813">Transport</keyword>
<feature type="transmembrane region" description="Helical" evidence="7">
    <location>
        <begin position="367"/>
        <end position="387"/>
    </location>
</feature>
<feature type="domain" description="Major facilitator superfamily (MFS) profile" evidence="8">
    <location>
        <begin position="239"/>
        <end position="420"/>
    </location>
</feature>
<comment type="caution">
    <text evidence="9">The sequence shown here is derived from an EMBL/GenBank/DDBJ whole genome shotgun (WGS) entry which is preliminary data.</text>
</comment>
<dbReference type="PANTHER" id="PTHR23513">
    <property type="entry name" value="INTEGRAL MEMBRANE EFFLUX PROTEIN-RELATED"/>
    <property type="match status" value="1"/>
</dbReference>
<sequence length="420" mass="44425">MALGKPSTRPPDVPPPLNLWRVRDFLIIWWAQVTSRIGTQISQFVLPLLVLSATGSASTAGMIAALEQVPYVLLAIPAGALVERWNKQVVMAIGNFARAVLFGLLAGYLLGGGTDVLFIAVTVLSSGVVYTFFDQASGTVFPRILPAHELARASGWVEGTTAMTEVLGPALGGALIGLGANTMEGAGYAFGADAITYVIAGIGVLCLRTSLRPVAVQERHAPLWASIREGISYLLSHTELRRLALANFVNIAALGTVWLSFMTLMRTEFHIDSSRTGLLLSLGALSGVLGSFCSGTLHRRLGAYGVMLFTGLGWSAGELIMALAPAPWAAVLGLALALWVAPPYFSTLYAHRMSIIPQPMHTRINSIYRLLAQAGLPLGLASGGALLESLGSRGFLALAAAVFLAAAITVNLRVHREKSQ</sequence>
<dbReference type="Proteomes" id="UP001501391">
    <property type="component" value="Unassembled WGS sequence"/>
</dbReference>
<keyword evidence="6 7" id="KW-0472">Membrane</keyword>
<feature type="transmembrane region" description="Helical" evidence="7">
    <location>
        <begin position="89"/>
        <end position="110"/>
    </location>
</feature>
<name>A0ABN3BDU1_9ACTN</name>
<feature type="transmembrane region" description="Helical" evidence="7">
    <location>
        <begin position="116"/>
        <end position="133"/>
    </location>
</feature>
<evidence type="ECO:0000256" key="3">
    <source>
        <dbReference type="ARBA" id="ARBA00022475"/>
    </source>
</evidence>
<feature type="transmembrane region" description="Helical" evidence="7">
    <location>
        <begin position="243"/>
        <end position="264"/>
    </location>
</feature>
<dbReference type="Pfam" id="PF05977">
    <property type="entry name" value="MFS_3"/>
    <property type="match status" value="1"/>
</dbReference>
<feature type="transmembrane region" description="Helical" evidence="7">
    <location>
        <begin position="328"/>
        <end position="346"/>
    </location>
</feature>
<evidence type="ECO:0000256" key="2">
    <source>
        <dbReference type="ARBA" id="ARBA00022448"/>
    </source>
</evidence>
<keyword evidence="3" id="KW-1003">Cell membrane</keyword>
<evidence type="ECO:0000313" key="10">
    <source>
        <dbReference type="Proteomes" id="UP001501391"/>
    </source>
</evidence>
<feature type="transmembrane region" description="Helical" evidence="7">
    <location>
        <begin position="276"/>
        <end position="294"/>
    </location>
</feature>
<reference evidence="9 10" key="1">
    <citation type="journal article" date="2019" name="Int. J. Syst. Evol. Microbiol.">
        <title>The Global Catalogue of Microorganisms (GCM) 10K type strain sequencing project: providing services to taxonomists for standard genome sequencing and annotation.</title>
        <authorList>
            <consortium name="The Broad Institute Genomics Platform"/>
            <consortium name="The Broad Institute Genome Sequencing Center for Infectious Disease"/>
            <person name="Wu L."/>
            <person name="Ma J."/>
        </authorList>
    </citation>
    <scope>NUCLEOTIDE SEQUENCE [LARGE SCALE GENOMIC DNA]</scope>
    <source>
        <strain evidence="9 10">JCM 14924</strain>
    </source>
</reference>
<organism evidence="9 10">
    <name type="scientific">Streptomyces bangladeshensis</name>
    <dbReference type="NCBI Taxonomy" id="295352"/>
    <lineage>
        <taxon>Bacteria</taxon>
        <taxon>Bacillati</taxon>
        <taxon>Actinomycetota</taxon>
        <taxon>Actinomycetes</taxon>
        <taxon>Kitasatosporales</taxon>
        <taxon>Streptomycetaceae</taxon>
        <taxon>Streptomyces</taxon>
    </lineage>
</organism>
<dbReference type="InterPro" id="IPR020846">
    <property type="entry name" value="MFS_dom"/>
</dbReference>
<gene>
    <name evidence="9" type="ORF">GCM10009787_19170</name>
</gene>
<evidence type="ECO:0000256" key="4">
    <source>
        <dbReference type="ARBA" id="ARBA00022692"/>
    </source>
</evidence>
<evidence type="ECO:0000256" key="5">
    <source>
        <dbReference type="ARBA" id="ARBA00022989"/>
    </source>
</evidence>
<feature type="transmembrane region" description="Helical" evidence="7">
    <location>
        <begin position="393"/>
        <end position="414"/>
    </location>
</feature>
<dbReference type="EMBL" id="BAAAOQ010000005">
    <property type="protein sequence ID" value="GAA2194196.1"/>
    <property type="molecule type" value="Genomic_DNA"/>
</dbReference>
<keyword evidence="5 7" id="KW-1133">Transmembrane helix</keyword>
<dbReference type="SUPFAM" id="SSF103473">
    <property type="entry name" value="MFS general substrate transporter"/>
    <property type="match status" value="1"/>
</dbReference>
<evidence type="ECO:0000256" key="1">
    <source>
        <dbReference type="ARBA" id="ARBA00004651"/>
    </source>
</evidence>
<keyword evidence="10" id="KW-1185">Reference proteome</keyword>
<evidence type="ECO:0000256" key="6">
    <source>
        <dbReference type="ARBA" id="ARBA00023136"/>
    </source>
</evidence>
<evidence type="ECO:0000313" key="9">
    <source>
        <dbReference type="EMBL" id="GAA2194196.1"/>
    </source>
</evidence>
<accession>A0ABN3BDU1</accession>
<protein>
    <recommendedName>
        <fullName evidence="8">Major facilitator superfamily (MFS) profile domain-containing protein</fullName>
    </recommendedName>
</protein>